<dbReference type="AlphaFoldDB" id="A0A1G8K8D2"/>
<evidence type="ECO:0000313" key="3">
    <source>
        <dbReference type="Proteomes" id="UP000199527"/>
    </source>
</evidence>
<accession>A0A1G8K8D2</accession>
<feature type="transmembrane region" description="Helical" evidence="1">
    <location>
        <begin position="15"/>
        <end position="35"/>
    </location>
</feature>
<keyword evidence="1" id="KW-0812">Transmembrane</keyword>
<name>A0A1G8K8D2_9GAMM</name>
<dbReference type="EMBL" id="FNEM01000001">
    <property type="protein sequence ID" value="SDI39718.1"/>
    <property type="molecule type" value="Genomic_DNA"/>
</dbReference>
<organism evidence="2 3">
    <name type="scientific">Ferrimonas sediminum</name>
    <dbReference type="NCBI Taxonomy" id="718193"/>
    <lineage>
        <taxon>Bacteria</taxon>
        <taxon>Pseudomonadati</taxon>
        <taxon>Pseudomonadota</taxon>
        <taxon>Gammaproteobacteria</taxon>
        <taxon>Alteromonadales</taxon>
        <taxon>Ferrimonadaceae</taxon>
        <taxon>Ferrimonas</taxon>
    </lineage>
</organism>
<dbReference type="OrthoDB" id="6400587at2"/>
<gene>
    <name evidence="2" type="ORF">SAMN04488540_101287</name>
</gene>
<keyword evidence="3" id="KW-1185">Reference proteome</keyword>
<dbReference type="RefSeq" id="WP_090360797.1">
    <property type="nucleotide sequence ID" value="NZ_FNEM01000001.1"/>
</dbReference>
<evidence type="ECO:0000256" key="1">
    <source>
        <dbReference type="SAM" id="Phobius"/>
    </source>
</evidence>
<sequence>MSLQHGVDNRLRRDLIRLASLILVLAIILALLMNWRQGEPKVDRQLAYLMQSRLVTSVNLARVTWMKSGRPGRIRWQPPGWDTDPVWLEMNHRGWPQPHGECGRLWSAMMGTELSGEAVTIDQDDKNCWVSFNSHALIRYHSATGSVILLAGAK</sequence>
<proteinExistence type="predicted"/>
<keyword evidence="1" id="KW-1133">Transmembrane helix</keyword>
<dbReference type="Proteomes" id="UP000199527">
    <property type="component" value="Unassembled WGS sequence"/>
</dbReference>
<protein>
    <recommendedName>
        <fullName evidence="4">MSHA biogenesis protein MshF</fullName>
    </recommendedName>
</protein>
<keyword evidence="1" id="KW-0472">Membrane</keyword>
<reference evidence="3" key="1">
    <citation type="submission" date="2016-10" db="EMBL/GenBank/DDBJ databases">
        <authorList>
            <person name="Varghese N."/>
            <person name="Submissions S."/>
        </authorList>
    </citation>
    <scope>NUCLEOTIDE SEQUENCE [LARGE SCALE GENOMIC DNA]</scope>
    <source>
        <strain evidence="3">DSM 23317</strain>
    </source>
</reference>
<evidence type="ECO:0000313" key="2">
    <source>
        <dbReference type="EMBL" id="SDI39718.1"/>
    </source>
</evidence>
<evidence type="ECO:0008006" key="4">
    <source>
        <dbReference type="Google" id="ProtNLM"/>
    </source>
</evidence>